<evidence type="ECO:0000256" key="3">
    <source>
        <dbReference type="ARBA" id="ARBA00023307"/>
    </source>
</evidence>
<dbReference type="GO" id="GO:0015979">
    <property type="term" value="P:photosynthesis"/>
    <property type="evidence" value="ECO:0007669"/>
    <property type="project" value="InterPro"/>
</dbReference>
<protein>
    <recommendedName>
        <fullName evidence="6">Phycobilisome protein</fullName>
    </recommendedName>
</protein>
<dbReference type="Proteomes" id="UP000239576">
    <property type="component" value="Unassembled WGS sequence"/>
</dbReference>
<dbReference type="Gene3D" id="1.10.490.20">
    <property type="entry name" value="Phycocyanins"/>
    <property type="match status" value="1"/>
</dbReference>
<proteinExistence type="inferred from homology"/>
<dbReference type="InterPro" id="IPR009050">
    <property type="entry name" value="Globin-like_sf"/>
</dbReference>
<dbReference type="RefSeq" id="WP_106255547.1">
    <property type="nucleotide sequence ID" value="NZ_CAWNSW010000125.1"/>
</dbReference>
<dbReference type="EMBL" id="PVWK01000031">
    <property type="protein sequence ID" value="PSB31915.1"/>
    <property type="molecule type" value="Genomic_DNA"/>
</dbReference>
<sequence>MHPQIETIFDEAEHRYLKPEELGVINQYVNSLPERLDAYRTLRDRELEIMQQVADQLEATLPNEPVENLERSLKNALLLLRYSAMGMLLNDEAFVQSRLLSWLTTTISIHNTQAIDTSLFRLLNQRLTQALTAKQINLLGPYIAKVQTAILQSPTLAAAGN</sequence>
<accession>A0A2T1EGU9</accession>
<dbReference type="SUPFAM" id="SSF46458">
    <property type="entry name" value="Globin-like"/>
    <property type="match status" value="1"/>
</dbReference>
<organism evidence="4 5">
    <name type="scientific">Stenomitos frigidus ULC18</name>
    <dbReference type="NCBI Taxonomy" id="2107698"/>
    <lineage>
        <taxon>Bacteria</taxon>
        <taxon>Bacillati</taxon>
        <taxon>Cyanobacteriota</taxon>
        <taxon>Cyanophyceae</taxon>
        <taxon>Leptolyngbyales</taxon>
        <taxon>Leptolyngbyaceae</taxon>
        <taxon>Stenomitos</taxon>
    </lineage>
</organism>
<name>A0A2T1EGU9_9CYAN</name>
<dbReference type="InterPro" id="IPR038719">
    <property type="entry name" value="Phycobilisome_asu/bsu_sf"/>
</dbReference>
<dbReference type="InterPro" id="IPR012128">
    <property type="entry name" value="Phycobilisome_asu/bsu"/>
</dbReference>
<dbReference type="GO" id="GO:0030089">
    <property type="term" value="C:phycobilisome"/>
    <property type="evidence" value="ECO:0007669"/>
    <property type="project" value="InterPro"/>
</dbReference>
<keyword evidence="3" id="KW-0089">Bile pigment</keyword>
<evidence type="ECO:0000313" key="4">
    <source>
        <dbReference type="EMBL" id="PSB31915.1"/>
    </source>
</evidence>
<evidence type="ECO:0000256" key="2">
    <source>
        <dbReference type="ARBA" id="ARBA00022991"/>
    </source>
</evidence>
<gene>
    <name evidence="4" type="ORF">C7B82_06795</name>
</gene>
<reference evidence="4 5" key="2">
    <citation type="submission" date="2018-03" db="EMBL/GenBank/DDBJ databases">
        <title>The ancient ancestry and fast evolution of plastids.</title>
        <authorList>
            <person name="Moore K.R."/>
            <person name="Magnabosco C."/>
            <person name="Momper L."/>
            <person name="Gold D.A."/>
            <person name="Bosak T."/>
            <person name="Fournier G.P."/>
        </authorList>
    </citation>
    <scope>NUCLEOTIDE SEQUENCE [LARGE SCALE GENOMIC DNA]</scope>
    <source>
        <strain evidence="4 5">ULC18</strain>
    </source>
</reference>
<dbReference type="OrthoDB" id="531025at2"/>
<evidence type="ECO:0008006" key="6">
    <source>
        <dbReference type="Google" id="ProtNLM"/>
    </source>
</evidence>
<keyword evidence="2" id="KW-0157">Chromophore</keyword>
<evidence type="ECO:0000256" key="1">
    <source>
        <dbReference type="ARBA" id="ARBA00008182"/>
    </source>
</evidence>
<reference evidence="5" key="1">
    <citation type="submission" date="2018-02" db="EMBL/GenBank/DDBJ databases">
        <authorList>
            <person name="Moore K."/>
            <person name="Momper L."/>
        </authorList>
    </citation>
    <scope>NUCLEOTIDE SEQUENCE [LARGE SCALE GENOMIC DNA]</scope>
    <source>
        <strain evidence="5">ULC18</strain>
    </source>
</reference>
<comment type="similarity">
    <text evidence="1">Belongs to the phycobiliprotein family.</text>
</comment>
<evidence type="ECO:0000313" key="5">
    <source>
        <dbReference type="Proteomes" id="UP000239576"/>
    </source>
</evidence>
<dbReference type="Pfam" id="PF00502">
    <property type="entry name" value="Phycobilisome"/>
    <property type="match status" value="1"/>
</dbReference>
<comment type="caution">
    <text evidence="4">The sequence shown here is derived from an EMBL/GenBank/DDBJ whole genome shotgun (WGS) entry which is preliminary data.</text>
</comment>
<keyword evidence="5" id="KW-1185">Reference proteome</keyword>
<dbReference type="AlphaFoldDB" id="A0A2T1EGU9"/>